<organism evidence="2 3">
    <name type="scientific">Halioglobus maricola</name>
    <dbReference type="NCBI Taxonomy" id="2601894"/>
    <lineage>
        <taxon>Bacteria</taxon>
        <taxon>Pseudomonadati</taxon>
        <taxon>Pseudomonadota</taxon>
        <taxon>Gammaproteobacteria</taxon>
        <taxon>Cellvibrionales</taxon>
        <taxon>Halieaceae</taxon>
        <taxon>Halioglobus</taxon>
    </lineage>
</organism>
<keyword evidence="1" id="KW-0812">Transmembrane</keyword>
<dbReference type="RefSeq" id="WP_153240444.1">
    <property type="nucleotide sequence ID" value="NZ_CP036422.1"/>
</dbReference>
<reference evidence="2 3" key="1">
    <citation type="submission" date="2019-02" db="EMBL/GenBank/DDBJ databases">
        <authorList>
            <person name="Li S.-H."/>
        </authorList>
    </citation>
    <scope>NUCLEOTIDE SEQUENCE [LARGE SCALE GENOMIC DNA]</scope>
    <source>
        <strain evidence="2 3">IMCC14385</strain>
    </source>
</reference>
<evidence type="ECO:0000256" key="1">
    <source>
        <dbReference type="SAM" id="Phobius"/>
    </source>
</evidence>
<keyword evidence="1" id="KW-1133">Transmembrane helix</keyword>
<accession>A0A5P9NNR2</accession>
<dbReference type="AlphaFoldDB" id="A0A5P9NNR2"/>
<sequence length="93" mass="9802">MILEIFALIVLGVLCAAAIWLIVLIGNIPGNIARTAEHPQAEAISILAWVGLLTGGIGWGLALVWAKIKPAAPNAELLQRVAALEEKLKEAEA</sequence>
<feature type="transmembrane region" description="Helical" evidence="1">
    <location>
        <begin position="46"/>
        <end position="66"/>
    </location>
</feature>
<evidence type="ECO:0000313" key="3">
    <source>
        <dbReference type="Proteomes" id="UP000326287"/>
    </source>
</evidence>
<feature type="transmembrane region" description="Helical" evidence="1">
    <location>
        <begin position="5"/>
        <end position="26"/>
    </location>
</feature>
<keyword evidence="3" id="KW-1185">Reference proteome</keyword>
<evidence type="ECO:0000313" key="2">
    <source>
        <dbReference type="EMBL" id="QFU77299.1"/>
    </source>
</evidence>
<proteinExistence type="predicted"/>
<dbReference type="OrthoDB" id="5741122at2"/>
<keyword evidence="1" id="KW-0472">Membrane</keyword>
<dbReference type="Proteomes" id="UP000326287">
    <property type="component" value="Chromosome"/>
</dbReference>
<protein>
    <submittedName>
        <fullName evidence="2">DUF3302 domain-containing protein</fullName>
    </submittedName>
</protein>
<dbReference type="EMBL" id="CP036422">
    <property type="protein sequence ID" value="QFU77299.1"/>
    <property type="molecule type" value="Genomic_DNA"/>
</dbReference>
<gene>
    <name evidence="2" type="ORF">EY643_17440</name>
</gene>
<name>A0A5P9NNR2_9GAMM</name>
<dbReference type="InterPro" id="IPR011223">
    <property type="entry name" value="UCP028770"/>
</dbReference>
<dbReference type="Pfam" id="PF11742">
    <property type="entry name" value="DUF3302"/>
    <property type="match status" value="1"/>
</dbReference>
<dbReference type="KEGG" id="halc:EY643_17440"/>